<dbReference type="SUPFAM" id="SSF102114">
    <property type="entry name" value="Radical SAM enzymes"/>
    <property type="match status" value="1"/>
</dbReference>
<dbReference type="InterPro" id="IPR006638">
    <property type="entry name" value="Elp3/MiaA/NifB-like_rSAM"/>
</dbReference>
<evidence type="ECO:0000256" key="2">
    <source>
        <dbReference type="ARBA" id="ARBA00022691"/>
    </source>
</evidence>
<keyword evidence="5" id="KW-0411">Iron-sulfur</keyword>
<dbReference type="InterPro" id="IPR006158">
    <property type="entry name" value="Cobalamin-bd"/>
</dbReference>
<dbReference type="SMART" id="SM00729">
    <property type="entry name" value="Elp3"/>
    <property type="match status" value="1"/>
</dbReference>
<keyword evidence="2" id="KW-0949">S-adenosyl-L-methionine</keyword>
<sequence length="674" mass="77346">MNSSSEHYKTLLLFPPNYHPILIHPSLPYLTAYLRSKGHNVVQKNLTPAAYRFLMPQISSAIDGMRSWSLYTTYPNWFLYFKQLIEKAADQIEHKDREFKISRNTFNYIPRRDSTHLDQVFLAVDEREDNLFYGFFKNKVMEYVREQNPDLVGIGITDHKQLIPGVILAAMIKDNFPDIKIVVGGHLITRAEAVLTSDKAKRLYDFVDYLIFNEGELPLEMLISVLSSNQGKIEDIPRLAYAEHGKIINNHKGFPILDLNELATPVFDGFIEDQWTPEPYVPIGIYRGCWKGAVCNFCDLNEIFSGFAARRANLLDKVPKRMRSLDLLMQDITTLREAGIKYFSFTDEWFPAGHLIKLSEMLIAKGINDIQFDWYGMIEPKYADAENCTKLYSAGGRFVQFGIESRSEEILKSMQKGYEKDLAAKVLRATSDAGIMNHIFIMVGYPTSSIEEELLNAAFIWENKEFFHTEKTTRFRLSSLSMLALDKQESDKIGISRTSREGDLAVNLFYQGGKLSHSYIEALRLVLDELVRVRNDYAPVMGEFAYGQRLFIGLERLKGMKSKIGSPDEKVRDALMKIWRGLVGQDFAEMRDDIYLRDKKTPKKLEAFQKMKGQPDDINHGPDWKAEVRSFVRQRFSGGFNGLGELLEASCFIQGAYLKSLKENCKSSQQTFKN</sequence>
<dbReference type="AlphaFoldDB" id="A0A1G1XR64"/>
<evidence type="ECO:0000259" key="7">
    <source>
        <dbReference type="PROSITE" id="PS51918"/>
    </source>
</evidence>
<dbReference type="GO" id="GO:0003824">
    <property type="term" value="F:catalytic activity"/>
    <property type="evidence" value="ECO:0007669"/>
    <property type="project" value="InterPro"/>
</dbReference>
<organism evidence="8 9">
    <name type="scientific">Candidatus Buchananbacteria bacterium RBG_13_39_9</name>
    <dbReference type="NCBI Taxonomy" id="1797531"/>
    <lineage>
        <taxon>Bacteria</taxon>
        <taxon>Candidatus Buchananiibacteriota</taxon>
    </lineage>
</organism>
<evidence type="ECO:0000256" key="1">
    <source>
        <dbReference type="ARBA" id="ARBA00001966"/>
    </source>
</evidence>
<dbReference type="Gene3D" id="3.40.50.280">
    <property type="entry name" value="Cobalamin-binding domain"/>
    <property type="match status" value="1"/>
</dbReference>
<dbReference type="GO" id="GO:0051536">
    <property type="term" value="F:iron-sulfur cluster binding"/>
    <property type="evidence" value="ECO:0007669"/>
    <property type="project" value="UniProtKB-KW"/>
</dbReference>
<comment type="cofactor">
    <cofactor evidence="1">
        <name>[4Fe-4S] cluster</name>
        <dbReference type="ChEBI" id="CHEBI:49883"/>
    </cofactor>
</comment>
<evidence type="ECO:0000313" key="9">
    <source>
        <dbReference type="Proteomes" id="UP000176260"/>
    </source>
</evidence>
<evidence type="ECO:0000256" key="3">
    <source>
        <dbReference type="ARBA" id="ARBA00022723"/>
    </source>
</evidence>
<gene>
    <name evidence="8" type="ORF">A2Y67_04255</name>
</gene>
<dbReference type="InterPro" id="IPR058240">
    <property type="entry name" value="rSAM_sf"/>
</dbReference>
<dbReference type="InterPro" id="IPR051198">
    <property type="entry name" value="BchE-like"/>
</dbReference>
<dbReference type="GO" id="GO:0031419">
    <property type="term" value="F:cobalamin binding"/>
    <property type="evidence" value="ECO:0007669"/>
    <property type="project" value="InterPro"/>
</dbReference>
<dbReference type="InterPro" id="IPR007197">
    <property type="entry name" value="rSAM"/>
</dbReference>
<dbReference type="PROSITE" id="PS51918">
    <property type="entry name" value="RADICAL_SAM"/>
    <property type="match status" value="1"/>
</dbReference>
<dbReference type="Proteomes" id="UP000176260">
    <property type="component" value="Unassembled WGS sequence"/>
</dbReference>
<dbReference type="InterPro" id="IPR023404">
    <property type="entry name" value="rSAM_horseshoe"/>
</dbReference>
<keyword evidence="3" id="KW-0479">Metal-binding</keyword>
<dbReference type="GO" id="GO:0046872">
    <property type="term" value="F:metal ion binding"/>
    <property type="evidence" value="ECO:0007669"/>
    <property type="project" value="UniProtKB-KW"/>
</dbReference>
<dbReference type="SFLD" id="SFLDS00029">
    <property type="entry name" value="Radical_SAM"/>
    <property type="match status" value="1"/>
</dbReference>
<dbReference type="Pfam" id="PF04055">
    <property type="entry name" value="Radical_SAM"/>
    <property type="match status" value="1"/>
</dbReference>
<protein>
    <submittedName>
        <fullName evidence="8">Uncharacterized protein</fullName>
    </submittedName>
</protein>
<dbReference type="Gene3D" id="3.80.30.20">
    <property type="entry name" value="tm_1862 like domain"/>
    <property type="match status" value="1"/>
</dbReference>
<proteinExistence type="predicted"/>
<evidence type="ECO:0000259" key="6">
    <source>
        <dbReference type="PROSITE" id="PS51332"/>
    </source>
</evidence>
<reference evidence="8 9" key="1">
    <citation type="journal article" date="2016" name="Nat. Commun.">
        <title>Thousands of microbial genomes shed light on interconnected biogeochemical processes in an aquifer system.</title>
        <authorList>
            <person name="Anantharaman K."/>
            <person name="Brown C.T."/>
            <person name="Hug L.A."/>
            <person name="Sharon I."/>
            <person name="Castelle C.J."/>
            <person name="Probst A.J."/>
            <person name="Thomas B.C."/>
            <person name="Singh A."/>
            <person name="Wilkins M.J."/>
            <person name="Karaoz U."/>
            <person name="Brodie E.L."/>
            <person name="Williams K.H."/>
            <person name="Hubbard S.S."/>
            <person name="Banfield J.F."/>
        </authorList>
    </citation>
    <scope>NUCLEOTIDE SEQUENCE [LARGE SCALE GENOMIC DNA]</scope>
</reference>
<dbReference type="PANTHER" id="PTHR43409">
    <property type="entry name" value="ANAEROBIC MAGNESIUM-PROTOPORPHYRIN IX MONOMETHYL ESTER CYCLASE-RELATED"/>
    <property type="match status" value="1"/>
</dbReference>
<dbReference type="InterPro" id="IPR036724">
    <property type="entry name" value="Cobalamin-bd_sf"/>
</dbReference>
<accession>A0A1G1XR64</accession>
<comment type="caution">
    <text evidence="8">The sequence shown here is derived from an EMBL/GenBank/DDBJ whole genome shotgun (WGS) entry which is preliminary data.</text>
</comment>
<evidence type="ECO:0000256" key="5">
    <source>
        <dbReference type="ARBA" id="ARBA00023014"/>
    </source>
</evidence>
<evidence type="ECO:0000313" key="8">
    <source>
        <dbReference type="EMBL" id="OGY42096.1"/>
    </source>
</evidence>
<keyword evidence="4" id="KW-0408">Iron</keyword>
<dbReference type="PROSITE" id="PS51332">
    <property type="entry name" value="B12_BINDING"/>
    <property type="match status" value="1"/>
</dbReference>
<dbReference type="EMBL" id="MHIA01000018">
    <property type="protein sequence ID" value="OGY42096.1"/>
    <property type="molecule type" value="Genomic_DNA"/>
</dbReference>
<feature type="domain" description="Radical SAM core" evidence="7">
    <location>
        <begin position="275"/>
        <end position="505"/>
    </location>
</feature>
<dbReference type="SUPFAM" id="SSF52242">
    <property type="entry name" value="Cobalamin (vitamin B12)-binding domain"/>
    <property type="match status" value="1"/>
</dbReference>
<dbReference type="SFLD" id="SFLDG01082">
    <property type="entry name" value="B12-binding_domain_containing"/>
    <property type="match status" value="1"/>
</dbReference>
<evidence type="ECO:0000256" key="4">
    <source>
        <dbReference type="ARBA" id="ARBA00023004"/>
    </source>
</evidence>
<name>A0A1G1XR64_9BACT</name>
<feature type="domain" description="B12-binding" evidence="6">
    <location>
        <begin position="139"/>
        <end position="233"/>
    </location>
</feature>